<dbReference type="PROSITE" id="PS00061">
    <property type="entry name" value="ADH_SHORT"/>
    <property type="match status" value="1"/>
</dbReference>
<evidence type="ECO:0000256" key="3">
    <source>
        <dbReference type="RuleBase" id="RU000363"/>
    </source>
</evidence>
<dbReference type="GO" id="GO:0016020">
    <property type="term" value="C:membrane"/>
    <property type="evidence" value="ECO:0007669"/>
    <property type="project" value="TreeGrafter"/>
</dbReference>
<dbReference type="AlphaFoldDB" id="A0A1N7L231"/>
<evidence type="ECO:0000256" key="2">
    <source>
        <dbReference type="ARBA" id="ARBA00023002"/>
    </source>
</evidence>
<organism evidence="4 5">
    <name type="scientific">Insolitispirillum peregrinum</name>
    <dbReference type="NCBI Taxonomy" id="80876"/>
    <lineage>
        <taxon>Bacteria</taxon>
        <taxon>Pseudomonadati</taxon>
        <taxon>Pseudomonadota</taxon>
        <taxon>Alphaproteobacteria</taxon>
        <taxon>Rhodospirillales</taxon>
        <taxon>Novispirillaceae</taxon>
        <taxon>Insolitispirillum</taxon>
    </lineage>
</organism>
<keyword evidence="5" id="KW-1185">Reference proteome</keyword>
<reference evidence="4 5" key="1">
    <citation type="submission" date="2017-01" db="EMBL/GenBank/DDBJ databases">
        <authorList>
            <person name="Mah S.A."/>
            <person name="Swanson W.J."/>
            <person name="Moy G.W."/>
            <person name="Vacquier V.D."/>
        </authorList>
    </citation>
    <scope>NUCLEOTIDE SEQUENCE [LARGE SCALE GENOMIC DNA]</scope>
    <source>
        <strain evidence="4 5">DSM 11589</strain>
    </source>
</reference>
<dbReference type="InterPro" id="IPR002347">
    <property type="entry name" value="SDR_fam"/>
</dbReference>
<evidence type="ECO:0000313" key="5">
    <source>
        <dbReference type="Proteomes" id="UP000185678"/>
    </source>
</evidence>
<dbReference type="InterPro" id="IPR020904">
    <property type="entry name" value="Sc_DH/Rdtase_CS"/>
</dbReference>
<gene>
    <name evidence="4" type="ORF">SAMN05421779_10359</name>
</gene>
<evidence type="ECO:0000313" key="4">
    <source>
        <dbReference type="EMBL" id="SIS67874.1"/>
    </source>
</evidence>
<accession>A0A1N7L231</accession>
<dbReference type="Gene3D" id="3.40.50.720">
    <property type="entry name" value="NAD(P)-binding Rossmann-like Domain"/>
    <property type="match status" value="1"/>
</dbReference>
<dbReference type="EMBL" id="FTOA01000003">
    <property type="protein sequence ID" value="SIS67874.1"/>
    <property type="molecule type" value="Genomic_DNA"/>
</dbReference>
<dbReference type="RefSeq" id="WP_076399716.1">
    <property type="nucleotide sequence ID" value="NZ_FTOA01000003.1"/>
</dbReference>
<dbReference type="OrthoDB" id="9781689at2"/>
<proteinExistence type="inferred from homology"/>
<dbReference type="PRINTS" id="PR00081">
    <property type="entry name" value="GDHRDH"/>
</dbReference>
<evidence type="ECO:0000256" key="1">
    <source>
        <dbReference type="ARBA" id="ARBA00006484"/>
    </source>
</evidence>
<dbReference type="GO" id="GO:0016491">
    <property type="term" value="F:oxidoreductase activity"/>
    <property type="evidence" value="ECO:0007669"/>
    <property type="project" value="UniProtKB-KW"/>
</dbReference>
<protein>
    <submittedName>
        <fullName evidence="4">Short-chain dehydrogenase</fullName>
    </submittedName>
</protein>
<sequence length="263" mass="28344">MQLEGAVALITGAGSGIGRALAQELSRRGCRLLLLGRRAGELNNTRQMLVRPDLAECLPLDLADSEQRGLLAGKVAALTSHLDLLINNAGVVAAGDFATQPEQDWRTMIEVNLLAPMVITQAVLPLLKASGQGRVVNVGSMFGDIAFPCFAAYSASKFALRGWSEALRRELAGDGIGVTYCAPRGTRTAAADGFARYVQAFRMTLDTPEAVAAHLVAGIAREARDIYPMGPERLFALIQRLFPRLIDRGVIGQFRTARQRMEP</sequence>
<dbReference type="PANTHER" id="PTHR44196">
    <property type="entry name" value="DEHYDROGENASE/REDUCTASE SDR FAMILY MEMBER 7B"/>
    <property type="match status" value="1"/>
</dbReference>
<dbReference type="PRINTS" id="PR00080">
    <property type="entry name" value="SDRFAMILY"/>
</dbReference>
<dbReference type="PANTHER" id="PTHR44196:SF1">
    <property type="entry name" value="DEHYDROGENASE_REDUCTASE SDR FAMILY MEMBER 7B"/>
    <property type="match status" value="1"/>
</dbReference>
<comment type="similarity">
    <text evidence="1 3">Belongs to the short-chain dehydrogenases/reductases (SDR) family.</text>
</comment>
<name>A0A1N7L231_9PROT</name>
<dbReference type="InterPro" id="IPR036291">
    <property type="entry name" value="NAD(P)-bd_dom_sf"/>
</dbReference>
<dbReference type="Proteomes" id="UP000185678">
    <property type="component" value="Unassembled WGS sequence"/>
</dbReference>
<dbReference type="SUPFAM" id="SSF51735">
    <property type="entry name" value="NAD(P)-binding Rossmann-fold domains"/>
    <property type="match status" value="1"/>
</dbReference>
<dbReference type="STRING" id="80876.SAMN05421779_10359"/>
<dbReference type="Pfam" id="PF00106">
    <property type="entry name" value="adh_short"/>
    <property type="match status" value="1"/>
</dbReference>
<keyword evidence="2" id="KW-0560">Oxidoreductase</keyword>